<evidence type="ECO:0000259" key="5">
    <source>
        <dbReference type="Pfam" id="PF17390"/>
    </source>
</evidence>
<evidence type="ECO:0000313" key="7">
    <source>
        <dbReference type="Proteomes" id="UP000191342"/>
    </source>
</evidence>
<dbReference type="EMBL" id="MLQL01000044">
    <property type="protein sequence ID" value="OQE13728.1"/>
    <property type="molecule type" value="Genomic_DNA"/>
</dbReference>
<dbReference type="InterPro" id="IPR016007">
    <property type="entry name" value="Alpha_rhamnosid"/>
</dbReference>
<dbReference type="GO" id="GO:0030596">
    <property type="term" value="F:alpha-L-rhamnosidase activity"/>
    <property type="evidence" value="ECO:0007669"/>
    <property type="project" value="UniProtKB-EC"/>
</dbReference>
<evidence type="ECO:0000256" key="3">
    <source>
        <dbReference type="ARBA" id="ARBA00022801"/>
    </source>
</evidence>
<dbReference type="InterPro" id="IPR008928">
    <property type="entry name" value="6-hairpin_glycosidase_sf"/>
</dbReference>
<dbReference type="SUPFAM" id="SSF48208">
    <property type="entry name" value="Six-hairpin glycosidases"/>
    <property type="match status" value="1"/>
</dbReference>
<dbReference type="GO" id="GO:0005975">
    <property type="term" value="P:carbohydrate metabolic process"/>
    <property type="evidence" value="ECO:0007669"/>
    <property type="project" value="InterPro"/>
</dbReference>
<gene>
    <name evidence="6" type="ORF">PENFLA_c044G09538</name>
</gene>
<comment type="catalytic activity">
    <reaction evidence="1">
        <text>Hydrolysis of terminal non-reducing alpha-L-rhamnose residues in alpha-L-rhamnosides.</text>
        <dbReference type="EC" id="3.2.1.40"/>
    </reaction>
</comment>
<evidence type="ECO:0000259" key="4">
    <source>
        <dbReference type="Pfam" id="PF17389"/>
    </source>
</evidence>
<dbReference type="OrthoDB" id="10036721at2759"/>
<evidence type="ECO:0000313" key="6">
    <source>
        <dbReference type="EMBL" id="OQE13728.1"/>
    </source>
</evidence>
<dbReference type="AlphaFoldDB" id="A0A1V6SIK2"/>
<dbReference type="Pfam" id="PF17390">
    <property type="entry name" value="Bac_rhamnosid_C"/>
    <property type="match status" value="1"/>
</dbReference>
<dbReference type="PANTHER" id="PTHR33307:SF6">
    <property type="entry name" value="ALPHA-RHAMNOSIDASE (EUROFUNG)-RELATED"/>
    <property type="match status" value="1"/>
</dbReference>
<dbReference type="PANTHER" id="PTHR33307">
    <property type="entry name" value="ALPHA-RHAMNOSIDASE (EUROFUNG)"/>
    <property type="match status" value="1"/>
</dbReference>
<dbReference type="Proteomes" id="UP000191342">
    <property type="component" value="Unassembled WGS sequence"/>
</dbReference>
<comment type="caution">
    <text evidence="6">The sequence shown here is derived from an EMBL/GenBank/DDBJ whole genome shotgun (WGS) entry which is preliminary data.</text>
</comment>
<dbReference type="Gene3D" id="2.60.420.10">
    <property type="entry name" value="Maltose phosphorylase, domain 3"/>
    <property type="match status" value="1"/>
</dbReference>
<dbReference type="Gene3D" id="1.50.10.10">
    <property type="match status" value="1"/>
</dbReference>
<dbReference type="InterPro" id="IPR035398">
    <property type="entry name" value="Bac_rhamnosid_C"/>
</dbReference>
<proteinExistence type="predicted"/>
<reference evidence="7" key="1">
    <citation type="journal article" date="2017" name="Nat. Microbiol.">
        <title>Global analysis of biosynthetic gene clusters reveals vast potential of secondary metabolite production in Penicillium species.</title>
        <authorList>
            <person name="Nielsen J.C."/>
            <person name="Grijseels S."/>
            <person name="Prigent S."/>
            <person name="Ji B."/>
            <person name="Dainat J."/>
            <person name="Nielsen K.F."/>
            <person name="Frisvad J.C."/>
            <person name="Workman M."/>
            <person name="Nielsen J."/>
        </authorList>
    </citation>
    <scope>NUCLEOTIDE SEQUENCE [LARGE SCALE GENOMIC DNA]</scope>
    <source>
        <strain evidence="7">IBT 14082</strain>
    </source>
</reference>
<keyword evidence="3" id="KW-0378">Hydrolase</keyword>
<feature type="domain" description="Alpha-L-rhamnosidase C-terminal" evidence="5">
    <location>
        <begin position="248"/>
        <end position="320"/>
    </location>
</feature>
<accession>A0A1V6SIK2</accession>
<feature type="domain" description="Alpha-L-rhamnosidase six-hairpin glycosidase" evidence="4">
    <location>
        <begin position="2"/>
        <end position="246"/>
    </location>
</feature>
<dbReference type="STRING" id="254877.A0A1V6SIK2"/>
<dbReference type="Pfam" id="PF17389">
    <property type="entry name" value="Bac_rhamnosid6H"/>
    <property type="match status" value="1"/>
</dbReference>
<dbReference type="EC" id="3.2.1.40" evidence="2"/>
<name>A0A1V6SIK2_9EURO</name>
<dbReference type="InterPro" id="IPR012341">
    <property type="entry name" value="6hp_glycosidase-like_sf"/>
</dbReference>
<dbReference type="InterPro" id="IPR035396">
    <property type="entry name" value="Bac_rhamnosid6H"/>
</dbReference>
<evidence type="ECO:0000256" key="2">
    <source>
        <dbReference type="ARBA" id="ARBA00012652"/>
    </source>
</evidence>
<keyword evidence="7" id="KW-1185">Reference proteome</keyword>
<protein>
    <recommendedName>
        <fullName evidence="2">alpha-L-rhamnosidase</fullName>
        <ecNumber evidence="2">3.2.1.40</ecNumber>
    </recommendedName>
</protein>
<organism evidence="6 7">
    <name type="scientific">Penicillium flavigenum</name>
    <dbReference type="NCBI Taxonomy" id="254877"/>
    <lineage>
        <taxon>Eukaryota</taxon>
        <taxon>Fungi</taxon>
        <taxon>Dikarya</taxon>
        <taxon>Ascomycota</taxon>
        <taxon>Pezizomycotina</taxon>
        <taxon>Eurotiomycetes</taxon>
        <taxon>Eurotiomycetidae</taxon>
        <taxon>Eurotiales</taxon>
        <taxon>Aspergillaceae</taxon>
        <taxon>Penicillium</taxon>
    </lineage>
</organism>
<sequence length="371" mass="41210">MVVLTPWDLYRSYGDIGILRRQYPSMLAWIDRGIQRGPDGLWDPELWQLGDWLDPTAPPIEPGDARTNGTLVADAYLVHVTSTMAQISNALGETADAARFQSDACQFKSTFESKYIAQSGLVVGDTQTALSLAIVFDLHSTPEKAATAAARLVHLVRLAKFRVATGFAGTPLITHALTKSGHHQVAYRMLLERGCPSWMYPITMGATTMWERWDSMLPDGSINPGEMTSFNHYALGSIINWLHSSVGGVTPISPGWKEIRVEPIPGGTIDSAEVAYETPYGRLECRWRIYPEDNQFRLELLVPPNSSALVILPSEQHRQTRRELDTNRDGTWIGSGSYHFSCQCDASSYCYGWPPKPIIPIMRSPEPESIA</sequence>
<evidence type="ECO:0000256" key="1">
    <source>
        <dbReference type="ARBA" id="ARBA00001445"/>
    </source>
</evidence>